<evidence type="ECO:0000313" key="4">
    <source>
        <dbReference type="EMBL" id="KAF0325376.1"/>
    </source>
</evidence>
<protein>
    <recommendedName>
        <fullName evidence="3">WSC domain-containing protein</fullName>
    </recommendedName>
</protein>
<keyword evidence="2" id="KW-0732">Signal</keyword>
<dbReference type="InterPro" id="IPR002889">
    <property type="entry name" value="WSC_carb-bd"/>
</dbReference>
<feature type="transmembrane region" description="Helical" evidence="1">
    <location>
        <begin position="169"/>
        <end position="190"/>
    </location>
</feature>
<feature type="signal peptide" evidence="2">
    <location>
        <begin position="1"/>
        <end position="22"/>
    </location>
</feature>
<keyword evidence="5" id="KW-1185">Reference proteome</keyword>
<dbReference type="EMBL" id="WOWK01000037">
    <property type="protein sequence ID" value="KAF0325376.1"/>
    <property type="molecule type" value="Genomic_DNA"/>
</dbReference>
<feature type="domain" description="WSC" evidence="3">
    <location>
        <begin position="31"/>
        <end position="132"/>
    </location>
</feature>
<keyword evidence="1" id="KW-0472">Membrane</keyword>
<dbReference type="Proteomes" id="UP000434172">
    <property type="component" value="Unassembled WGS sequence"/>
</dbReference>
<name>A0A8H3ZT63_9PEZI</name>
<gene>
    <name evidence="4" type="ORF">GQ607_007410</name>
</gene>
<evidence type="ECO:0000256" key="1">
    <source>
        <dbReference type="SAM" id="Phobius"/>
    </source>
</evidence>
<feature type="chain" id="PRO_5034427603" description="WSC domain-containing protein" evidence="2">
    <location>
        <begin position="23"/>
        <end position="348"/>
    </location>
</feature>
<keyword evidence="1" id="KW-1133">Transmembrane helix</keyword>
<evidence type="ECO:0000256" key="2">
    <source>
        <dbReference type="SAM" id="SignalP"/>
    </source>
</evidence>
<dbReference type="AlphaFoldDB" id="A0A8H3ZT63"/>
<reference evidence="4 5" key="1">
    <citation type="submission" date="2019-12" db="EMBL/GenBank/DDBJ databases">
        <title>A genome sequence resource for the geographically widespread anthracnose pathogen Colletotrichum asianum.</title>
        <authorList>
            <person name="Meng Y."/>
        </authorList>
    </citation>
    <scope>NUCLEOTIDE SEQUENCE [LARGE SCALE GENOMIC DNA]</scope>
    <source>
        <strain evidence="4 5">ICMP 18580</strain>
    </source>
</reference>
<evidence type="ECO:0000259" key="3">
    <source>
        <dbReference type="PROSITE" id="PS51212"/>
    </source>
</evidence>
<comment type="caution">
    <text evidence="4">The sequence shown here is derived from an EMBL/GenBank/DDBJ whole genome shotgun (WGS) entry which is preliminary data.</text>
</comment>
<sequence length="348" mass="40243">MNIPKTTLAFLWSSGSLLLASGLTQYPAEAPFRFISCVALSDTDLGSIFYPKAAGISPQACQQQCALSDSHFAALGSGVDCYCSHGTTGHEMYPALAPGANDSFSLCNTPCQNFPDYACGGTDGTRKIYNIFGSFQFRNNYRSCLHNIICNVIYTTVYDIINNIINNTVFGFLNNIICTIIWVVIFYNIIHSINRSIIHCFVEWNLHGNRQRFDNNSFCVRDPRHFQLFKCFGFCSLHYQYTSFQFPEFCDHDDFTVDINLYCFTLFIEPNQKHKYIYRVPYHISAIFNDKFFFHYISHQPDSTTFEFFRQLKRHLQPAFIRRIFIGNSEFTCKLAYWHHFNTSIRPL</sequence>
<dbReference type="Pfam" id="PF01822">
    <property type="entry name" value="WSC"/>
    <property type="match status" value="1"/>
</dbReference>
<organism evidence="4 5">
    <name type="scientific">Colletotrichum asianum</name>
    <dbReference type="NCBI Taxonomy" id="702518"/>
    <lineage>
        <taxon>Eukaryota</taxon>
        <taxon>Fungi</taxon>
        <taxon>Dikarya</taxon>
        <taxon>Ascomycota</taxon>
        <taxon>Pezizomycotina</taxon>
        <taxon>Sordariomycetes</taxon>
        <taxon>Hypocreomycetidae</taxon>
        <taxon>Glomerellales</taxon>
        <taxon>Glomerellaceae</taxon>
        <taxon>Colletotrichum</taxon>
        <taxon>Colletotrichum gloeosporioides species complex</taxon>
    </lineage>
</organism>
<accession>A0A8H3ZT63</accession>
<keyword evidence="1" id="KW-0812">Transmembrane</keyword>
<proteinExistence type="predicted"/>
<dbReference type="OrthoDB" id="10338623at2759"/>
<evidence type="ECO:0000313" key="5">
    <source>
        <dbReference type="Proteomes" id="UP000434172"/>
    </source>
</evidence>
<dbReference type="PROSITE" id="PS51212">
    <property type="entry name" value="WSC"/>
    <property type="match status" value="1"/>
</dbReference>